<protein>
    <recommendedName>
        <fullName evidence="7">Serpin domain-containing protein</fullName>
    </recommendedName>
</protein>
<feature type="region of interest" description="Disordered" evidence="5">
    <location>
        <begin position="931"/>
        <end position="960"/>
    </location>
</feature>
<reference evidence="8" key="1">
    <citation type="submission" date="2020-11" db="EMBL/GenBank/DDBJ databases">
        <authorList>
            <person name="Tran Van P."/>
        </authorList>
    </citation>
    <scope>NUCLEOTIDE SEQUENCE</scope>
</reference>
<evidence type="ECO:0000313" key="9">
    <source>
        <dbReference type="Proteomes" id="UP000678499"/>
    </source>
</evidence>
<dbReference type="SMART" id="SM00093">
    <property type="entry name" value="SERPIN"/>
    <property type="match status" value="2"/>
</dbReference>
<dbReference type="EMBL" id="CAJPEX010000325">
    <property type="protein sequence ID" value="CAG0915100.1"/>
    <property type="molecule type" value="Genomic_DNA"/>
</dbReference>
<organism evidence="8">
    <name type="scientific">Notodromas monacha</name>
    <dbReference type="NCBI Taxonomy" id="399045"/>
    <lineage>
        <taxon>Eukaryota</taxon>
        <taxon>Metazoa</taxon>
        <taxon>Ecdysozoa</taxon>
        <taxon>Arthropoda</taxon>
        <taxon>Crustacea</taxon>
        <taxon>Oligostraca</taxon>
        <taxon>Ostracoda</taxon>
        <taxon>Podocopa</taxon>
        <taxon>Podocopida</taxon>
        <taxon>Cypridocopina</taxon>
        <taxon>Cypridoidea</taxon>
        <taxon>Cyprididae</taxon>
        <taxon>Notodromas</taxon>
    </lineage>
</organism>
<feature type="compositionally biased region" description="Basic and acidic residues" evidence="5">
    <location>
        <begin position="463"/>
        <end position="491"/>
    </location>
</feature>
<evidence type="ECO:0000256" key="1">
    <source>
        <dbReference type="ARBA" id="ARBA00009500"/>
    </source>
</evidence>
<dbReference type="InterPro" id="IPR042185">
    <property type="entry name" value="Serpin_sf_2"/>
</dbReference>
<dbReference type="PANTHER" id="PTHR11461">
    <property type="entry name" value="SERINE PROTEASE INHIBITOR, SERPIN"/>
    <property type="match status" value="1"/>
</dbReference>
<dbReference type="Gene3D" id="3.30.497.10">
    <property type="entry name" value="Antithrombin, subunit I, domain 2"/>
    <property type="match status" value="2"/>
</dbReference>
<comment type="similarity">
    <text evidence="1 4">Belongs to the serpin family.</text>
</comment>
<feature type="chain" id="PRO_5036210650" description="Serpin domain-containing protein" evidence="6">
    <location>
        <begin position="29"/>
        <end position="960"/>
    </location>
</feature>
<evidence type="ECO:0000256" key="6">
    <source>
        <dbReference type="SAM" id="SignalP"/>
    </source>
</evidence>
<name>A0A7R9GA94_9CRUS</name>
<dbReference type="Gene3D" id="2.30.39.10">
    <property type="entry name" value="Alpha-1-antitrypsin, domain 1"/>
    <property type="match status" value="2"/>
</dbReference>
<dbReference type="OrthoDB" id="6347071at2759"/>
<dbReference type="PANTHER" id="PTHR11461:SF211">
    <property type="entry name" value="GH10112P-RELATED"/>
    <property type="match status" value="1"/>
</dbReference>
<evidence type="ECO:0000256" key="2">
    <source>
        <dbReference type="ARBA" id="ARBA00022690"/>
    </source>
</evidence>
<dbReference type="Proteomes" id="UP000678499">
    <property type="component" value="Unassembled WGS sequence"/>
</dbReference>
<feature type="domain" description="Serpin" evidence="7">
    <location>
        <begin position="568"/>
        <end position="932"/>
    </location>
</feature>
<feature type="domain" description="Serpin" evidence="7">
    <location>
        <begin position="46"/>
        <end position="407"/>
    </location>
</feature>
<dbReference type="SUPFAM" id="SSF56574">
    <property type="entry name" value="Serpins"/>
    <property type="match status" value="2"/>
</dbReference>
<feature type="compositionally biased region" description="Low complexity" evidence="5">
    <location>
        <begin position="425"/>
        <end position="446"/>
    </location>
</feature>
<sequence>MELRRFPFMSVLHCAITCSILFTHEASGNEIARSGKNQLSNLKFTTDLYSRLNREKPDGEVFFSPFSISLALAMLNEGAKGNSSSQIRKALGLAKDDLAVRNSVKTILQSIESDKDNVTLDIAAKLYSAKNVGINEAFNETLANHYETSIEHLNFWDSETARKRINDWIESQTHQKIQDLLPPGSVKIGTMMVLANAVYFKGEWSQKFDRAATATGNFFASSKEIVEVDMMRVTADFPVMETDQAYVIDLPYTGKKVYMTLIVPKQRRGLSTIEKNLTETKLKDFLQGHRESKTVNLILPRFKIESSFKLRKLLSEASVGITDIFSPLAADLSGISNTSLFCDEGYHKALIEVNEEGAEAAAATVITLIELSSFDTSLDITVDHPSLIAIQHVDLVEPLFFGRLRVPKTPAESINAPQKASDPASPSEIPESTETTPIENDTTTWTSDLSDISTTTVNPGHENVTEKSNDADLKVKTQDSEKNHEQSVTEKADPALLLKLKKLVAGPNLDSNGKPQKSKPPSRKMPGKTQQCAFIFLSSFLAALILGSTSSAKVSQPRIELSGLKFTTELYSLLRQDKAGGDVFFSPMSISTALIMLNEGARGTSTTQIRSALGLSSDDQKIRGSFKSIVDRIQNNKGNVTLDLAVKLYANANDFRLNQTFNDTLVKEYNAEIDVLDFSNSGAAVNQINDWVEKVTHDKIQDLMPPGSVNEETKLVLANAVYFKGEWAQKFEKAVTTKGNFHVSPLQTITVDMMRIMDEFFVVEMEDAYAIDLPYEGEKVFLTIVVPKERDGLLDIENKLNDTLLHEYLWGGRRRSRRVRLMMPKFKIESSFGLRKFLPEIGISDVFNPSSADLSGISSDPLFVDEGFHKAFIEVNEEGAEAAAATVLTLVPLSAILDFSQPLEINVDQPSLIAIKHKDIQEPIFFGRLSAPGIHDKKTPGKSAPRTPAIPARVDGKKPN</sequence>
<dbReference type="AlphaFoldDB" id="A0A7R9GA94"/>
<dbReference type="GO" id="GO:0004867">
    <property type="term" value="F:serine-type endopeptidase inhibitor activity"/>
    <property type="evidence" value="ECO:0007669"/>
    <property type="project" value="UniProtKB-KW"/>
</dbReference>
<keyword evidence="9" id="KW-1185">Reference proteome</keyword>
<dbReference type="GO" id="GO:0005615">
    <property type="term" value="C:extracellular space"/>
    <property type="evidence" value="ECO:0007669"/>
    <property type="project" value="InterPro"/>
</dbReference>
<evidence type="ECO:0000256" key="3">
    <source>
        <dbReference type="ARBA" id="ARBA00022900"/>
    </source>
</evidence>
<evidence type="ECO:0000256" key="5">
    <source>
        <dbReference type="SAM" id="MobiDB-lite"/>
    </source>
</evidence>
<evidence type="ECO:0000313" key="8">
    <source>
        <dbReference type="EMBL" id="CAD7274948.1"/>
    </source>
</evidence>
<dbReference type="InterPro" id="IPR023796">
    <property type="entry name" value="Serpin_dom"/>
</dbReference>
<evidence type="ECO:0000259" key="7">
    <source>
        <dbReference type="SMART" id="SM00093"/>
    </source>
</evidence>
<keyword evidence="2" id="KW-0646">Protease inhibitor</keyword>
<accession>A0A7R9GA94</accession>
<dbReference type="InterPro" id="IPR036186">
    <property type="entry name" value="Serpin_sf"/>
</dbReference>
<feature type="compositionally biased region" description="Polar residues" evidence="5">
    <location>
        <begin position="447"/>
        <end position="458"/>
    </location>
</feature>
<dbReference type="InterPro" id="IPR000215">
    <property type="entry name" value="Serpin_fam"/>
</dbReference>
<dbReference type="CDD" id="cd00172">
    <property type="entry name" value="serpin"/>
    <property type="match status" value="2"/>
</dbReference>
<dbReference type="EMBL" id="OA882362">
    <property type="protein sequence ID" value="CAD7274948.1"/>
    <property type="molecule type" value="Genomic_DNA"/>
</dbReference>
<proteinExistence type="inferred from homology"/>
<keyword evidence="3" id="KW-0722">Serine protease inhibitor</keyword>
<feature type="signal peptide" evidence="6">
    <location>
        <begin position="1"/>
        <end position="28"/>
    </location>
</feature>
<dbReference type="Pfam" id="PF00079">
    <property type="entry name" value="Serpin"/>
    <property type="match status" value="2"/>
</dbReference>
<feature type="compositionally biased region" description="Basic residues" evidence="5">
    <location>
        <begin position="516"/>
        <end position="526"/>
    </location>
</feature>
<feature type="region of interest" description="Disordered" evidence="5">
    <location>
        <begin position="411"/>
        <end position="491"/>
    </location>
</feature>
<gene>
    <name evidence="8" type="ORF">NMOB1V02_LOCUS2758</name>
</gene>
<feature type="region of interest" description="Disordered" evidence="5">
    <location>
        <begin position="506"/>
        <end position="527"/>
    </location>
</feature>
<keyword evidence="6" id="KW-0732">Signal</keyword>
<evidence type="ECO:0000256" key="4">
    <source>
        <dbReference type="RuleBase" id="RU000411"/>
    </source>
</evidence>
<dbReference type="InterPro" id="IPR042178">
    <property type="entry name" value="Serpin_sf_1"/>
</dbReference>